<gene>
    <name evidence="2" type="ORF">PACILC2_06080</name>
</gene>
<feature type="transmembrane region" description="Helical" evidence="1">
    <location>
        <begin position="217"/>
        <end position="236"/>
    </location>
</feature>
<keyword evidence="1" id="KW-0812">Transmembrane</keyword>
<sequence>MWRIFRSELLKLRKSHITLLVFVSPLLASLLALLESVQEEAFPWHQLLATMALLHGLLFLPLLAGVFAAFICRYEHAGGGWKQIFVLPVSRTGVYVVKFGLVMGLLLACQLLFLGGLLGVGMLKGIEAPVPWDMLGRSLLGGWVACAPLAALQLAVSTAWSSFAAPLALNVIFTLPNILVINSEKFGPWYPWGQPVLAMLSGAQDGFGAFLVPPETLLIVIAGGFALFFAGGLLYFRRKAM</sequence>
<comment type="caution">
    <text evidence="2">The sequence shown here is derived from an EMBL/GenBank/DDBJ whole genome shotgun (WGS) entry which is preliminary data.</text>
</comment>
<organism evidence="2 3">
    <name type="scientific">Paenibacillus cisolokensis</name>
    <dbReference type="NCBI Taxonomy" id="1658519"/>
    <lineage>
        <taxon>Bacteria</taxon>
        <taxon>Bacillati</taxon>
        <taxon>Bacillota</taxon>
        <taxon>Bacilli</taxon>
        <taxon>Bacillales</taxon>
        <taxon>Paenibacillaceae</taxon>
        <taxon>Paenibacillus</taxon>
    </lineage>
</organism>
<keyword evidence="3" id="KW-1185">Reference proteome</keyword>
<dbReference type="Proteomes" id="UP000680304">
    <property type="component" value="Unassembled WGS sequence"/>
</dbReference>
<feature type="transmembrane region" description="Helical" evidence="1">
    <location>
        <begin position="95"/>
        <end position="118"/>
    </location>
</feature>
<evidence type="ECO:0008006" key="4">
    <source>
        <dbReference type="Google" id="ProtNLM"/>
    </source>
</evidence>
<keyword evidence="1" id="KW-1133">Transmembrane helix</keyword>
<dbReference type="CDD" id="cd21809">
    <property type="entry name" value="ABC-2_lan_permease-like"/>
    <property type="match status" value="1"/>
</dbReference>
<dbReference type="RefSeq" id="WP_213527304.1">
    <property type="nucleotide sequence ID" value="NZ_BOVJ01000018.1"/>
</dbReference>
<dbReference type="EMBL" id="BOVJ01000018">
    <property type="protein sequence ID" value="GIQ62040.1"/>
    <property type="molecule type" value="Genomic_DNA"/>
</dbReference>
<dbReference type="Pfam" id="PF12730">
    <property type="entry name" value="ABC2_membrane_4"/>
    <property type="match status" value="1"/>
</dbReference>
<feature type="transmembrane region" description="Helical" evidence="1">
    <location>
        <begin position="163"/>
        <end position="181"/>
    </location>
</feature>
<reference evidence="2 3" key="1">
    <citation type="submission" date="2021-04" db="EMBL/GenBank/DDBJ databases">
        <title>Draft genome sequence of Paenibacillus cisolokensis, LC2-13A.</title>
        <authorList>
            <person name="Uke A."/>
            <person name="Chhe C."/>
            <person name="Baramee S."/>
            <person name="Kosugi A."/>
        </authorList>
    </citation>
    <scope>NUCLEOTIDE SEQUENCE [LARGE SCALE GENOMIC DNA]</scope>
    <source>
        <strain evidence="2 3">LC2-13A</strain>
    </source>
</reference>
<evidence type="ECO:0000313" key="2">
    <source>
        <dbReference type="EMBL" id="GIQ62040.1"/>
    </source>
</evidence>
<feature type="transmembrane region" description="Helical" evidence="1">
    <location>
        <begin position="52"/>
        <end position="74"/>
    </location>
</feature>
<protein>
    <recommendedName>
        <fullName evidence="4">ABC transporter permease</fullName>
    </recommendedName>
</protein>
<feature type="transmembrane region" description="Helical" evidence="1">
    <location>
        <begin position="138"/>
        <end position="156"/>
    </location>
</feature>
<evidence type="ECO:0000256" key="1">
    <source>
        <dbReference type="SAM" id="Phobius"/>
    </source>
</evidence>
<evidence type="ECO:0000313" key="3">
    <source>
        <dbReference type="Proteomes" id="UP000680304"/>
    </source>
</evidence>
<keyword evidence="1" id="KW-0472">Membrane</keyword>
<proteinExistence type="predicted"/>
<accession>A0ABQ4N1I6</accession>
<name>A0ABQ4N1I6_9BACL</name>